<reference evidence="1 2" key="1">
    <citation type="submission" date="2021-07" db="EMBL/GenBank/DDBJ databases">
        <authorList>
            <person name="Palmer J.M."/>
        </authorList>
    </citation>
    <scope>NUCLEOTIDE SEQUENCE [LARGE SCALE GENOMIC DNA]</scope>
    <source>
        <strain evidence="1 2">AT_MEX2019</strain>
        <tissue evidence="1">Muscle</tissue>
    </source>
</reference>
<name>A0ABU7BQY5_9TELE</name>
<evidence type="ECO:0000313" key="1">
    <source>
        <dbReference type="EMBL" id="MED6251950.1"/>
    </source>
</evidence>
<keyword evidence="2" id="KW-1185">Reference proteome</keyword>
<gene>
    <name evidence="1" type="ORF">ATANTOWER_005024</name>
</gene>
<proteinExistence type="predicted"/>
<sequence length="102" mass="11656">MQPKISHFSSPLLPQQQCPIPSCYLMVWNNLNWMIMAVVNSDRIRKLGLSNFNNKALKINTITIGLRWRMPEPVLNPKIAPHKSTMENPLLCREKNEVAGMG</sequence>
<protein>
    <submittedName>
        <fullName evidence="1">Uncharacterized protein</fullName>
    </submittedName>
</protein>
<organism evidence="1 2">
    <name type="scientific">Ataeniobius toweri</name>
    <dbReference type="NCBI Taxonomy" id="208326"/>
    <lineage>
        <taxon>Eukaryota</taxon>
        <taxon>Metazoa</taxon>
        <taxon>Chordata</taxon>
        <taxon>Craniata</taxon>
        <taxon>Vertebrata</taxon>
        <taxon>Euteleostomi</taxon>
        <taxon>Actinopterygii</taxon>
        <taxon>Neopterygii</taxon>
        <taxon>Teleostei</taxon>
        <taxon>Neoteleostei</taxon>
        <taxon>Acanthomorphata</taxon>
        <taxon>Ovalentaria</taxon>
        <taxon>Atherinomorphae</taxon>
        <taxon>Cyprinodontiformes</taxon>
        <taxon>Goodeidae</taxon>
        <taxon>Ataeniobius</taxon>
    </lineage>
</organism>
<dbReference type="Proteomes" id="UP001345963">
    <property type="component" value="Unassembled WGS sequence"/>
</dbReference>
<dbReference type="EMBL" id="JAHUTI010060557">
    <property type="protein sequence ID" value="MED6251950.1"/>
    <property type="molecule type" value="Genomic_DNA"/>
</dbReference>
<accession>A0ABU7BQY5</accession>
<comment type="caution">
    <text evidence="1">The sequence shown here is derived from an EMBL/GenBank/DDBJ whole genome shotgun (WGS) entry which is preliminary data.</text>
</comment>
<evidence type="ECO:0000313" key="2">
    <source>
        <dbReference type="Proteomes" id="UP001345963"/>
    </source>
</evidence>